<protein>
    <submittedName>
        <fullName evidence="1">Uncharacterized protein</fullName>
    </submittedName>
</protein>
<comment type="caution">
    <text evidence="1">The sequence shown here is derived from an EMBL/GenBank/DDBJ whole genome shotgun (WGS) entry which is preliminary data.</text>
</comment>
<dbReference type="EMBL" id="JARK01001349">
    <property type="protein sequence ID" value="EYC24521.1"/>
    <property type="molecule type" value="Genomic_DNA"/>
</dbReference>
<accession>A0A016VBA2</accession>
<gene>
    <name evidence="1" type="primary">Acey_s0013.g1944</name>
    <name evidence="1" type="ORF">Y032_0013g1944</name>
</gene>
<dbReference type="Proteomes" id="UP000024635">
    <property type="component" value="Unassembled WGS sequence"/>
</dbReference>
<evidence type="ECO:0000313" key="2">
    <source>
        <dbReference type="Proteomes" id="UP000024635"/>
    </source>
</evidence>
<evidence type="ECO:0000313" key="1">
    <source>
        <dbReference type="EMBL" id="EYC24521.1"/>
    </source>
</evidence>
<sequence length="66" mass="7466">MLVTLYCAINAFRILEIHPVFLDLGPFRGITVMATVRYGDSILRQICPFICLRDRALRIVGLDALT</sequence>
<reference evidence="2" key="1">
    <citation type="journal article" date="2015" name="Nat. Genet.">
        <title>The genome and transcriptome of the zoonotic hookworm Ancylostoma ceylanicum identify infection-specific gene families.</title>
        <authorList>
            <person name="Schwarz E.M."/>
            <person name="Hu Y."/>
            <person name="Antoshechkin I."/>
            <person name="Miller M.M."/>
            <person name="Sternberg P.W."/>
            <person name="Aroian R.V."/>
        </authorList>
    </citation>
    <scope>NUCLEOTIDE SEQUENCE</scope>
    <source>
        <strain evidence="2">HY135</strain>
    </source>
</reference>
<name>A0A016VBA2_9BILA</name>
<organism evidence="1 2">
    <name type="scientific">Ancylostoma ceylanicum</name>
    <dbReference type="NCBI Taxonomy" id="53326"/>
    <lineage>
        <taxon>Eukaryota</taxon>
        <taxon>Metazoa</taxon>
        <taxon>Ecdysozoa</taxon>
        <taxon>Nematoda</taxon>
        <taxon>Chromadorea</taxon>
        <taxon>Rhabditida</taxon>
        <taxon>Rhabditina</taxon>
        <taxon>Rhabditomorpha</taxon>
        <taxon>Strongyloidea</taxon>
        <taxon>Ancylostomatidae</taxon>
        <taxon>Ancylostomatinae</taxon>
        <taxon>Ancylostoma</taxon>
    </lineage>
</organism>
<dbReference type="AlphaFoldDB" id="A0A016VBA2"/>
<proteinExistence type="predicted"/>
<keyword evidence="2" id="KW-1185">Reference proteome</keyword>